<keyword evidence="4 11" id="KW-0547">Nucleotide-binding</keyword>
<dbReference type="SMART" id="SM00129">
    <property type="entry name" value="KISc"/>
    <property type="match status" value="1"/>
</dbReference>
<comment type="subunit">
    <text evidence="10">Homodimer. Interacts with APBA1 (via PDZ domain); the interaction is direct and is required for association of KIF17 with the cargo that is to be transported. Interacts with IFT B complex components IFT52 and IFT57. Interacts with IFT70B. Interacts with PIWIL1. Interacts with TBATA.</text>
</comment>
<accession>A0A8C5QCJ7</accession>
<dbReference type="SUPFAM" id="SSF52540">
    <property type="entry name" value="P-loop containing nucleoside triphosphate hydrolases"/>
    <property type="match status" value="1"/>
</dbReference>
<keyword evidence="3 12" id="KW-0493">Microtubule</keyword>
<dbReference type="PANTHER" id="PTHR47969:SF21">
    <property type="entry name" value="KINESIN-LIKE PROTEIN"/>
    <property type="match status" value="1"/>
</dbReference>
<evidence type="ECO:0000256" key="4">
    <source>
        <dbReference type="ARBA" id="ARBA00022741"/>
    </source>
</evidence>
<feature type="compositionally biased region" description="Basic and acidic residues" evidence="14">
    <location>
        <begin position="383"/>
        <end position="392"/>
    </location>
</feature>
<dbReference type="FunFam" id="3.40.850.10:FF:000029">
    <property type="entry name" value="Kinesin-like protein KIF17"/>
    <property type="match status" value="1"/>
</dbReference>
<evidence type="ECO:0000256" key="3">
    <source>
        <dbReference type="ARBA" id="ARBA00022701"/>
    </source>
</evidence>
<organism evidence="16 17">
    <name type="scientific">Leptobrachium leishanense</name>
    <name type="common">Leishan spiny toad</name>
    <dbReference type="NCBI Taxonomy" id="445787"/>
    <lineage>
        <taxon>Eukaryota</taxon>
        <taxon>Metazoa</taxon>
        <taxon>Chordata</taxon>
        <taxon>Craniata</taxon>
        <taxon>Vertebrata</taxon>
        <taxon>Euteleostomi</taxon>
        <taxon>Amphibia</taxon>
        <taxon>Batrachia</taxon>
        <taxon>Anura</taxon>
        <taxon>Pelobatoidea</taxon>
        <taxon>Megophryidae</taxon>
        <taxon>Leptobrachium</taxon>
    </lineage>
</organism>
<dbReference type="PANTHER" id="PTHR47969">
    <property type="entry name" value="CHROMOSOME-ASSOCIATED KINESIN KIF4A-RELATED"/>
    <property type="match status" value="1"/>
</dbReference>
<evidence type="ECO:0000256" key="7">
    <source>
        <dbReference type="ARBA" id="ARBA00023175"/>
    </source>
</evidence>
<evidence type="ECO:0000313" key="17">
    <source>
        <dbReference type="Proteomes" id="UP000694569"/>
    </source>
</evidence>
<evidence type="ECO:0000256" key="12">
    <source>
        <dbReference type="RuleBase" id="RU000394"/>
    </source>
</evidence>
<comment type="subcellular location">
    <subcellularLocation>
        <location evidence="1">Cytoplasm</location>
        <location evidence="1">Cytoskeleton</location>
    </subcellularLocation>
</comment>
<feature type="coiled-coil region" evidence="13">
    <location>
        <begin position="546"/>
        <end position="587"/>
    </location>
</feature>
<evidence type="ECO:0000256" key="1">
    <source>
        <dbReference type="ARBA" id="ARBA00004245"/>
    </source>
</evidence>
<sequence>MAAECVKVVVRCRPMNERERDLTCHAVITMDSSRGQCFIRKPEAPEETPKQFTFDGAYYTEHCTEQIYNEIAYPLVEGVTEGYNGTIFAYGQTGSGKSFSMQGVLHPPTQRGIIPRAFEHIFESIQCAENTKFLVRASYLEIYNEEIRDLLGEDTKKKLELKEHPEKGVYVKGLSLHMVHRVSECEKIMETGWKNRSVGYTLMNKDSSRSHSIFTINIEICSIDENGEDHLRAGKLNLVDLAGSERQSKTGATGERLKEATKINLSLSALGNVISALVDGKSKHIPYRDSKLTRLLQDSLGGNTKTLMVACLSPADNNYDESLSTLRYANRAKNIKNKPRINEDPKDALLREYQEEIKKLKAMLMEQSVGKDPTGERAPPSKALEKDAAAEKQQIRQEYEERFVHLKAEYEAEQKSRVRLEEDISNLRNSYELKLARIENMRREAGKWLNGCDLQAQYPSILGSEVAAVSPHPQEDPAHSVNPQQVLARLQILEQQVVGGEQAKNKDLKEKHKRRKKYADERKNQLVAALQSMDEDASDRALVNVYESIQEELQVKNRLLEKTQKKLRAAEIDIEDLHAEFERDRNDYLVTIRRQERELLLSQQILDQIQSLIRRDCNYSNLDRIRKEASWEEDSGCWRLPELVMNKTSLPTAPGLPLAKTKKQSPVENGDHQMEEDRYKQMLSRSESENIANNYFKSKRASQILSADPMKSFALHNPSPSYSAPTNTSASIFNTSMSSVSPIQGMDLPLPRPFRLESLEIPNPTTKSRRKKSKVPPGFDPV</sequence>
<name>A0A8C5QCJ7_9ANUR</name>
<feature type="binding site" evidence="11">
    <location>
        <begin position="91"/>
        <end position="98"/>
    </location>
    <ligand>
        <name>ATP</name>
        <dbReference type="ChEBI" id="CHEBI:30616"/>
    </ligand>
</feature>
<evidence type="ECO:0000256" key="13">
    <source>
        <dbReference type="SAM" id="Coils"/>
    </source>
</evidence>
<dbReference type="Ensembl" id="ENSLLET00000037120.1">
    <property type="protein sequence ID" value="ENSLLEP00000035759.1"/>
    <property type="gene ID" value="ENSLLEG00000022415.1"/>
</dbReference>
<feature type="region of interest" description="Disordered" evidence="14">
    <location>
        <begin position="651"/>
        <end position="674"/>
    </location>
</feature>
<evidence type="ECO:0000256" key="8">
    <source>
        <dbReference type="ARBA" id="ARBA00023212"/>
    </source>
</evidence>
<reference evidence="16" key="2">
    <citation type="submission" date="2025-09" db="UniProtKB">
        <authorList>
            <consortium name="Ensembl"/>
        </authorList>
    </citation>
    <scope>IDENTIFICATION</scope>
</reference>
<evidence type="ECO:0000256" key="5">
    <source>
        <dbReference type="ARBA" id="ARBA00022840"/>
    </source>
</evidence>
<evidence type="ECO:0000313" key="16">
    <source>
        <dbReference type="Ensembl" id="ENSLLEP00000035759.1"/>
    </source>
</evidence>
<comment type="similarity">
    <text evidence="11 12">Belongs to the TRAFAC class myosin-kinesin ATPase superfamily. Kinesin family.</text>
</comment>
<dbReference type="GO" id="GO:0005524">
    <property type="term" value="F:ATP binding"/>
    <property type="evidence" value="ECO:0007669"/>
    <property type="project" value="UniProtKB-UniRule"/>
</dbReference>
<dbReference type="InterPro" id="IPR027640">
    <property type="entry name" value="Kinesin-like_fam"/>
</dbReference>
<dbReference type="GO" id="GO:0008017">
    <property type="term" value="F:microtubule binding"/>
    <property type="evidence" value="ECO:0007669"/>
    <property type="project" value="InterPro"/>
</dbReference>
<dbReference type="InterPro" id="IPR001752">
    <property type="entry name" value="Kinesin_motor_dom"/>
</dbReference>
<dbReference type="InterPro" id="IPR019821">
    <property type="entry name" value="Kinesin_motor_CS"/>
</dbReference>
<dbReference type="PROSITE" id="PS50067">
    <property type="entry name" value="KINESIN_MOTOR_2"/>
    <property type="match status" value="1"/>
</dbReference>
<evidence type="ECO:0000256" key="9">
    <source>
        <dbReference type="ARBA" id="ARBA00059114"/>
    </source>
</evidence>
<feature type="region of interest" description="Disordered" evidence="14">
    <location>
        <begin position="501"/>
        <end position="520"/>
    </location>
</feature>
<dbReference type="Pfam" id="PF00225">
    <property type="entry name" value="Kinesin"/>
    <property type="match status" value="1"/>
</dbReference>
<dbReference type="Proteomes" id="UP000694569">
    <property type="component" value="Unplaced"/>
</dbReference>
<keyword evidence="5 11" id="KW-0067">ATP-binding</keyword>
<evidence type="ECO:0000256" key="11">
    <source>
        <dbReference type="PROSITE-ProRule" id="PRU00283"/>
    </source>
</evidence>
<dbReference type="GO" id="GO:0005874">
    <property type="term" value="C:microtubule"/>
    <property type="evidence" value="ECO:0007669"/>
    <property type="project" value="UniProtKB-KW"/>
</dbReference>
<dbReference type="OrthoDB" id="3176171at2759"/>
<keyword evidence="2" id="KW-0963">Cytoplasm</keyword>
<evidence type="ECO:0000256" key="2">
    <source>
        <dbReference type="ARBA" id="ARBA00022490"/>
    </source>
</evidence>
<dbReference type="PROSITE" id="PS00411">
    <property type="entry name" value="KINESIN_MOTOR_1"/>
    <property type="match status" value="1"/>
</dbReference>
<keyword evidence="7 11" id="KW-0505">Motor protein</keyword>
<dbReference type="PRINTS" id="PR00380">
    <property type="entry name" value="KINESINHEAVY"/>
</dbReference>
<feature type="region of interest" description="Disordered" evidence="14">
    <location>
        <begin position="740"/>
        <end position="782"/>
    </location>
</feature>
<reference evidence="16" key="1">
    <citation type="submission" date="2025-08" db="UniProtKB">
        <authorList>
            <consortium name="Ensembl"/>
        </authorList>
    </citation>
    <scope>IDENTIFICATION</scope>
</reference>
<dbReference type="InterPro" id="IPR027417">
    <property type="entry name" value="P-loop_NTPase"/>
</dbReference>
<evidence type="ECO:0000256" key="6">
    <source>
        <dbReference type="ARBA" id="ARBA00023054"/>
    </source>
</evidence>
<comment type="function">
    <text evidence="9">Dendrite-specific motor protein which, in association with the Apba1-containing complex (LIN-10-LIN-2-LIN-7 complex), transports vesicles containing N-methyl-D-aspartate (NMDA) receptor subunit NR2B along microtubules.</text>
</comment>
<evidence type="ECO:0000256" key="10">
    <source>
        <dbReference type="ARBA" id="ARBA00062719"/>
    </source>
</evidence>
<dbReference type="GeneTree" id="ENSGT00940000158776"/>
<proteinExistence type="inferred from homology"/>
<dbReference type="InterPro" id="IPR036961">
    <property type="entry name" value="Kinesin_motor_dom_sf"/>
</dbReference>
<dbReference type="AlphaFoldDB" id="A0A8C5QCJ7"/>
<protein>
    <recommendedName>
        <fullName evidence="12">Kinesin-like protein</fullName>
    </recommendedName>
</protein>
<feature type="domain" description="Kinesin motor" evidence="15">
    <location>
        <begin position="5"/>
        <end position="335"/>
    </location>
</feature>
<evidence type="ECO:0000259" key="15">
    <source>
        <dbReference type="PROSITE" id="PS50067"/>
    </source>
</evidence>
<keyword evidence="6 13" id="KW-0175">Coiled coil</keyword>
<gene>
    <name evidence="16" type="primary">KIF17</name>
</gene>
<dbReference type="GO" id="GO:0003777">
    <property type="term" value="F:microtubule motor activity"/>
    <property type="evidence" value="ECO:0007669"/>
    <property type="project" value="InterPro"/>
</dbReference>
<dbReference type="GO" id="GO:0007018">
    <property type="term" value="P:microtubule-based movement"/>
    <property type="evidence" value="ECO:0007669"/>
    <property type="project" value="InterPro"/>
</dbReference>
<dbReference type="Gene3D" id="3.40.850.10">
    <property type="entry name" value="Kinesin motor domain"/>
    <property type="match status" value="1"/>
</dbReference>
<feature type="region of interest" description="Disordered" evidence="14">
    <location>
        <begin position="367"/>
        <end position="392"/>
    </location>
</feature>
<keyword evidence="17" id="KW-1185">Reference proteome</keyword>
<keyword evidence="8" id="KW-0206">Cytoskeleton</keyword>
<evidence type="ECO:0000256" key="14">
    <source>
        <dbReference type="SAM" id="MobiDB-lite"/>
    </source>
</evidence>